<comment type="caution">
    <text evidence="2">The sequence shown here is derived from an EMBL/GenBank/DDBJ whole genome shotgun (WGS) entry which is preliminary data.</text>
</comment>
<proteinExistence type="predicted"/>
<reference evidence="2" key="1">
    <citation type="journal article" date="2023" name="Mol. Phylogenet. Evol.">
        <title>Genome-scale phylogeny and comparative genomics of the fungal order Sordariales.</title>
        <authorList>
            <person name="Hensen N."/>
            <person name="Bonometti L."/>
            <person name="Westerberg I."/>
            <person name="Brannstrom I.O."/>
            <person name="Guillou S."/>
            <person name="Cros-Aarteil S."/>
            <person name="Calhoun S."/>
            <person name="Haridas S."/>
            <person name="Kuo A."/>
            <person name="Mondo S."/>
            <person name="Pangilinan J."/>
            <person name="Riley R."/>
            <person name="LaButti K."/>
            <person name="Andreopoulos B."/>
            <person name="Lipzen A."/>
            <person name="Chen C."/>
            <person name="Yan M."/>
            <person name="Daum C."/>
            <person name="Ng V."/>
            <person name="Clum A."/>
            <person name="Steindorff A."/>
            <person name="Ohm R.A."/>
            <person name="Martin F."/>
            <person name="Silar P."/>
            <person name="Natvig D.O."/>
            <person name="Lalanne C."/>
            <person name="Gautier V."/>
            <person name="Ament-Velasquez S.L."/>
            <person name="Kruys A."/>
            <person name="Hutchinson M.I."/>
            <person name="Powell A.J."/>
            <person name="Barry K."/>
            <person name="Miller A.N."/>
            <person name="Grigoriev I.V."/>
            <person name="Debuchy R."/>
            <person name="Gladieux P."/>
            <person name="Hiltunen Thoren M."/>
            <person name="Johannesson H."/>
        </authorList>
    </citation>
    <scope>NUCLEOTIDE SEQUENCE</scope>
    <source>
        <strain evidence="2">CBS 731.68</strain>
    </source>
</reference>
<name>A0AAN6Z905_9PEZI</name>
<feature type="region of interest" description="Disordered" evidence="1">
    <location>
        <begin position="21"/>
        <end position="40"/>
    </location>
</feature>
<dbReference type="RefSeq" id="XP_062653167.1">
    <property type="nucleotide sequence ID" value="XM_062797517.1"/>
</dbReference>
<sequence>MLEQLQLVLSEADLRQAQSVRAPGKKGVVEGDGGSEMTGRSVPTTLPLHVWDVWIYQGAYTAYDLTTIYVHVRHVHQDILPQCWLLGASCQAGTRGEAGVRCGQS</sequence>
<keyword evidence="3" id="KW-1185">Reference proteome</keyword>
<evidence type="ECO:0000313" key="3">
    <source>
        <dbReference type="Proteomes" id="UP001302602"/>
    </source>
</evidence>
<dbReference type="AlphaFoldDB" id="A0AAN6Z905"/>
<evidence type="ECO:0000313" key="2">
    <source>
        <dbReference type="EMBL" id="KAK4129396.1"/>
    </source>
</evidence>
<evidence type="ECO:0000256" key="1">
    <source>
        <dbReference type="SAM" id="MobiDB-lite"/>
    </source>
</evidence>
<dbReference type="GeneID" id="87834296"/>
<organism evidence="2 3">
    <name type="scientific">Parathielavia appendiculata</name>
    <dbReference type="NCBI Taxonomy" id="2587402"/>
    <lineage>
        <taxon>Eukaryota</taxon>
        <taxon>Fungi</taxon>
        <taxon>Dikarya</taxon>
        <taxon>Ascomycota</taxon>
        <taxon>Pezizomycotina</taxon>
        <taxon>Sordariomycetes</taxon>
        <taxon>Sordariomycetidae</taxon>
        <taxon>Sordariales</taxon>
        <taxon>Chaetomiaceae</taxon>
        <taxon>Parathielavia</taxon>
    </lineage>
</organism>
<dbReference type="Proteomes" id="UP001302602">
    <property type="component" value="Unassembled WGS sequence"/>
</dbReference>
<gene>
    <name evidence="2" type="ORF">N657DRAFT_72707</name>
</gene>
<reference evidence="2" key="2">
    <citation type="submission" date="2023-05" db="EMBL/GenBank/DDBJ databases">
        <authorList>
            <consortium name="Lawrence Berkeley National Laboratory"/>
            <person name="Steindorff A."/>
            <person name="Hensen N."/>
            <person name="Bonometti L."/>
            <person name="Westerberg I."/>
            <person name="Brannstrom I.O."/>
            <person name="Guillou S."/>
            <person name="Cros-Aarteil S."/>
            <person name="Calhoun S."/>
            <person name="Haridas S."/>
            <person name="Kuo A."/>
            <person name="Mondo S."/>
            <person name="Pangilinan J."/>
            <person name="Riley R."/>
            <person name="Labutti K."/>
            <person name="Andreopoulos B."/>
            <person name="Lipzen A."/>
            <person name="Chen C."/>
            <person name="Yanf M."/>
            <person name="Daum C."/>
            <person name="Ng V."/>
            <person name="Clum A."/>
            <person name="Ohm R."/>
            <person name="Martin F."/>
            <person name="Silar P."/>
            <person name="Natvig D."/>
            <person name="Lalanne C."/>
            <person name="Gautier V."/>
            <person name="Ament-Velasquez S.L."/>
            <person name="Kruys A."/>
            <person name="Hutchinson M.I."/>
            <person name="Powell A.J."/>
            <person name="Barry K."/>
            <person name="Miller A.N."/>
            <person name="Grigoriev I.V."/>
            <person name="Debuchy R."/>
            <person name="Gladieux P."/>
            <person name="Thoren M.H."/>
            <person name="Johannesson H."/>
        </authorList>
    </citation>
    <scope>NUCLEOTIDE SEQUENCE</scope>
    <source>
        <strain evidence="2">CBS 731.68</strain>
    </source>
</reference>
<dbReference type="EMBL" id="MU853223">
    <property type="protein sequence ID" value="KAK4129396.1"/>
    <property type="molecule type" value="Genomic_DNA"/>
</dbReference>
<protein>
    <submittedName>
        <fullName evidence="2">Uncharacterized protein</fullName>
    </submittedName>
</protein>
<accession>A0AAN6Z905</accession>